<dbReference type="GeneID" id="107489406"/>
<dbReference type="Pfam" id="PF08284">
    <property type="entry name" value="RVP_2"/>
    <property type="match status" value="1"/>
</dbReference>
<dbReference type="PANTHER" id="PTHR15503">
    <property type="entry name" value="LDOC1 RELATED"/>
    <property type="match status" value="1"/>
</dbReference>
<evidence type="ECO:0000313" key="2">
    <source>
        <dbReference type="RefSeq" id="XP_015965640.1"/>
    </source>
</evidence>
<protein>
    <submittedName>
        <fullName evidence="2">Uncharacterized protein LOC107489406</fullName>
    </submittedName>
</protein>
<dbReference type="RefSeq" id="XP_015965640.1">
    <property type="nucleotide sequence ID" value="XM_016110154.1"/>
</dbReference>
<dbReference type="PANTHER" id="PTHR15503:SF45">
    <property type="entry name" value="RNA-DIRECTED DNA POLYMERASE HOMOLOG"/>
    <property type="match status" value="1"/>
</dbReference>
<reference evidence="1" key="1">
    <citation type="journal article" date="2016" name="Nat. Genet.">
        <title>The genome sequences of Arachis duranensis and Arachis ipaensis, the diploid ancestors of cultivated peanut.</title>
        <authorList>
            <person name="Bertioli D.J."/>
            <person name="Cannon S.B."/>
            <person name="Froenicke L."/>
            <person name="Huang G."/>
            <person name="Farmer A.D."/>
            <person name="Cannon E.K."/>
            <person name="Liu X."/>
            <person name="Gao D."/>
            <person name="Clevenger J."/>
            <person name="Dash S."/>
            <person name="Ren L."/>
            <person name="Moretzsohn M.C."/>
            <person name="Shirasawa K."/>
            <person name="Huang W."/>
            <person name="Vidigal B."/>
            <person name="Abernathy B."/>
            <person name="Chu Y."/>
            <person name="Niederhuth C.E."/>
            <person name="Umale P."/>
            <person name="Araujo A.C."/>
            <person name="Kozik A."/>
            <person name="Kim K.D."/>
            <person name="Burow M.D."/>
            <person name="Varshney R.K."/>
            <person name="Wang X."/>
            <person name="Zhang X."/>
            <person name="Barkley N."/>
            <person name="Guimaraes P.M."/>
            <person name="Isobe S."/>
            <person name="Guo B."/>
            <person name="Liao B."/>
            <person name="Stalker H.T."/>
            <person name="Schmitz R.J."/>
            <person name="Scheffler B.E."/>
            <person name="Leal-Bertioli S.C."/>
            <person name="Xun X."/>
            <person name="Jackson S.A."/>
            <person name="Michelmore R."/>
            <person name="Ozias-Akins P."/>
        </authorList>
    </citation>
    <scope>NUCLEOTIDE SEQUENCE [LARGE SCALE GENOMIC DNA]</scope>
    <source>
        <strain evidence="1">cv. V14167</strain>
    </source>
</reference>
<keyword evidence="1" id="KW-1185">Reference proteome</keyword>
<dbReference type="InterPro" id="IPR032567">
    <property type="entry name" value="RTL1-rel"/>
</dbReference>
<proteinExistence type="predicted"/>
<sequence length="120" mass="13365">MTGLDLILGLDWLSKNHILLDCSEKSAQFMPEGSEAPVMVNSYYLNSMIVNCSETKCLSILLLTTGVSGDDQSLKRIPVVCVFPDVFLDYINEFSPNREVEFAIELVPGTDPISITPYRM</sequence>
<dbReference type="AlphaFoldDB" id="A0A6P4DBM6"/>
<organism evidence="1 2">
    <name type="scientific">Arachis duranensis</name>
    <name type="common">Wild peanut</name>
    <dbReference type="NCBI Taxonomy" id="130453"/>
    <lineage>
        <taxon>Eukaryota</taxon>
        <taxon>Viridiplantae</taxon>
        <taxon>Streptophyta</taxon>
        <taxon>Embryophyta</taxon>
        <taxon>Tracheophyta</taxon>
        <taxon>Spermatophyta</taxon>
        <taxon>Magnoliopsida</taxon>
        <taxon>eudicotyledons</taxon>
        <taxon>Gunneridae</taxon>
        <taxon>Pentapetalae</taxon>
        <taxon>rosids</taxon>
        <taxon>fabids</taxon>
        <taxon>Fabales</taxon>
        <taxon>Fabaceae</taxon>
        <taxon>Papilionoideae</taxon>
        <taxon>50 kb inversion clade</taxon>
        <taxon>dalbergioids sensu lato</taxon>
        <taxon>Dalbergieae</taxon>
        <taxon>Pterocarpus clade</taxon>
        <taxon>Arachis</taxon>
    </lineage>
</organism>
<accession>A0A6P4DBM6</accession>
<evidence type="ECO:0000313" key="1">
    <source>
        <dbReference type="Proteomes" id="UP000515211"/>
    </source>
</evidence>
<name>A0A6P4DBM6_ARADU</name>
<dbReference type="KEGG" id="adu:107489406"/>
<reference evidence="2" key="2">
    <citation type="submission" date="2025-08" db="UniProtKB">
        <authorList>
            <consortium name="RefSeq"/>
        </authorList>
    </citation>
    <scope>IDENTIFICATION</scope>
    <source>
        <tissue evidence="2">Whole plant</tissue>
    </source>
</reference>
<gene>
    <name evidence="2" type="primary">LOC107489406</name>
</gene>
<dbReference type="Proteomes" id="UP000515211">
    <property type="component" value="Chromosome 5"/>
</dbReference>